<dbReference type="InterPro" id="IPR020841">
    <property type="entry name" value="PKS_Beta-ketoAc_synthase_dom"/>
</dbReference>
<dbReference type="SMART" id="SM00825">
    <property type="entry name" value="PKS_KS"/>
    <property type="match status" value="1"/>
</dbReference>
<keyword evidence="6" id="KW-1185">Reference proteome</keyword>
<sequence>MRRRVKITGIGPVTPAGIGRDAFFRGINEPVSRIRAIKRFDPGAGPFVGAEVHDFDLGEFAPDENPRRLSRHTQFSLVAAMLAMRDAGLAPADVRGLTPLVVTGTSIMDFEKIGRGMETVMKKGVRYAASQGSIMYEASVANVAGKIAQWLDTPARMLTMQTSCCSGLDAVGQAFEQIAAGQAEFAIAGGSECPLSYYPLLGFNAAELSPATDENPERLCRPFDLWRTTGVLGEGAAMFVLEPASSPRPALAWITGYGFANDPDSQTALGLTDALRIALANAQRRIEEVQFINAWGTGHRFIDANETYALTRLFGARLNEIPVSSIKGAIGTALGASGPIQAASTALSLHHGILPPTVNWETPDPGCPLNLSPQPRRIQAEIAVINAHGLSGSNSALVLERA</sequence>
<dbReference type="EMBL" id="SDHX01000002">
    <property type="protein sequence ID" value="RXK53293.1"/>
    <property type="molecule type" value="Genomic_DNA"/>
</dbReference>
<dbReference type="InterPro" id="IPR000794">
    <property type="entry name" value="Beta-ketoacyl_synthase"/>
</dbReference>
<dbReference type="PANTHER" id="PTHR11712">
    <property type="entry name" value="POLYKETIDE SYNTHASE-RELATED"/>
    <property type="match status" value="1"/>
</dbReference>
<gene>
    <name evidence="5" type="ORF">ESB00_16475</name>
</gene>
<dbReference type="PROSITE" id="PS52004">
    <property type="entry name" value="KS3_2"/>
    <property type="match status" value="1"/>
</dbReference>
<evidence type="ECO:0000313" key="6">
    <source>
        <dbReference type="Proteomes" id="UP000290218"/>
    </source>
</evidence>
<dbReference type="GO" id="GO:0006633">
    <property type="term" value="P:fatty acid biosynthetic process"/>
    <property type="evidence" value="ECO:0007669"/>
    <property type="project" value="TreeGrafter"/>
</dbReference>
<dbReference type="InterPro" id="IPR014031">
    <property type="entry name" value="Ketoacyl_synth_C"/>
</dbReference>
<reference evidence="5 6" key="1">
    <citation type="submission" date="2019-01" db="EMBL/GenBank/DDBJ databases">
        <title>Lacunisphaera sp. strain TWA-58.</title>
        <authorList>
            <person name="Chen W.-M."/>
        </authorList>
    </citation>
    <scope>NUCLEOTIDE SEQUENCE [LARGE SCALE GENOMIC DNA]</scope>
    <source>
        <strain evidence="5 6">TWA-58</strain>
    </source>
</reference>
<comment type="similarity">
    <text evidence="1 3">Belongs to the thiolase-like superfamily. Beta-ketoacyl-ACP synthases family.</text>
</comment>
<evidence type="ECO:0000256" key="2">
    <source>
        <dbReference type="ARBA" id="ARBA00022679"/>
    </source>
</evidence>
<dbReference type="Gene3D" id="3.40.47.10">
    <property type="match status" value="2"/>
</dbReference>
<protein>
    <submittedName>
        <fullName evidence="5">Beta-ketoacyl-[acyl-carrier-protein] synthase family protein</fullName>
    </submittedName>
</protein>
<evidence type="ECO:0000256" key="1">
    <source>
        <dbReference type="ARBA" id="ARBA00008467"/>
    </source>
</evidence>
<evidence type="ECO:0000256" key="3">
    <source>
        <dbReference type="RuleBase" id="RU003694"/>
    </source>
</evidence>
<evidence type="ECO:0000313" key="5">
    <source>
        <dbReference type="EMBL" id="RXK53293.1"/>
    </source>
</evidence>
<organism evidence="5 6">
    <name type="scientific">Oleiharenicola lentus</name>
    <dbReference type="NCBI Taxonomy" id="2508720"/>
    <lineage>
        <taxon>Bacteria</taxon>
        <taxon>Pseudomonadati</taxon>
        <taxon>Verrucomicrobiota</taxon>
        <taxon>Opitutia</taxon>
        <taxon>Opitutales</taxon>
        <taxon>Opitutaceae</taxon>
        <taxon>Oleiharenicola</taxon>
    </lineage>
</organism>
<dbReference type="InterPro" id="IPR016039">
    <property type="entry name" value="Thiolase-like"/>
</dbReference>
<dbReference type="OrthoDB" id="180967at2"/>
<name>A0A4Q1C4S0_9BACT</name>
<dbReference type="GO" id="GO:0004315">
    <property type="term" value="F:3-oxoacyl-[acyl-carrier-protein] synthase activity"/>
    <property type="evidence" value="ECO:0007669"/>
    <property type="project" value="TreeGrafter"/>
</dbReference>
<dbReference type="Proteomes" id="UP000290218">
    <property type="component" value="Unassembled WGS sequence"/>
</dbReference>
<dbReference type="InterPro" id="IPR014030">
    <property type="entry name" value="Ketoacyl_synth_N"/>
</dbReference>
<dbReference type="CDD" id="cd00834">
    <property type="entry name" value="KAS_I_II"/>
    <property type="match status" value="1"/>
</dbReference>
<comment type="caution">
    <text evidence="5">The sequence shown here is derived from an EMBL/GenBank/DDBJ whole genome shotgun (WGS) entry which is preliminary data.</text>
</comment>
<dbReference type="PANTHER" id="PTHR11712:SF336">
    <property type="entry name" value="3-OXOACYL-[ACYL-CARRIER-PROTEIN] SYNTHASE, MITOCHONDRIAL"/>
    <property type="match status" value="1"/>
</dbReference>
<dbReference type="SUPFAM" id="SSF53901">
    <property type="entry name" value="Thiolase-like"/>
    <property type="match status" value="2"/>
</dbReference>
<feature type="domain" description="Ketosynthase family 3 (KS3)" evidence="4">
    <location>
        <begin position="2"/>
        <end position="401"/>
    </location>
</feature>
<dbReference type="Pfam" id="PF00109">
    <property type="entry name" value="ketoacyl-synt"/>
    <property type="match status" value="1"/>
</dbReference>
<evidence type="ECO:0000259" key="4">
    <source>
        <dbReference type="PROSITE" id="PS52004"/>
    </source>
</evidence>
<dbReference type="AlphaFoldDB" id="A0A4Q1C4S0"/>
<keyword evidence="2 3" id="KW-0808">Transferase</keyword>
<dbReference type="RefSeq" id="WP_129048882.1">
    <property type="nucleotide sequence ID" value="NZ_SDHX01000002.1"/>
</dbReference>
<accession>A0A4Q1C4S0</accession>
<proteinExistence type="inferred from homology"/>
<dbReference type="Pfam" id="PF02801">
    <property type="entry name" value="Ketoacyl-synt_C"/>
    <property type="match status" value="1"/>
</dbReference>